<evidence type="ECO:0000256" key="2">
    <source>
        <dbReference type="PROSITE-ProRule" id="PRU00284"/>
    </source>
</evidence>
<dbReference type="NCBIfam" id="TIGR00229">
    <property type="entry name" value="sensory_box"/>
    <property type="match status" value="1"/>
</dbReference>
<dbReference type="PANTHER" id="PTHR32089">
    <property type="entry name" value="METHYL-ACCEPTING CHEMOTAXIS PROTEIN MCPB"/>
    <property type="match status" value="1"/>
</dbReference>
<dbReference type="SUPFAM" id="SSF55785">
    <property type="entry name" value="PYP-like sensor domain (PAS domain)"/>
    <property type="match status" value="1"/>
</dbReference>
<dbReference type="PANTHER" id="PTHR32089:SF112">
    <property type="entry name" value="LYSOZYME-LIKE PROTEIN-RELATED"/>
    <property type="match status" value="1"/>
</dbReference>
<evidence type="ECO:0000259" key="3">
    <source>
        <dbReference type="PROSITE" id="PS50111"/>
    </source>
</evidence>
<evidence type="ECO:0000259" key="4">
    <source>
        <dbReference type="PROSITE" id="PS50113"/>
    </source>
</evidence>
<dbReference type="CDD" id="cd00130">
    <property type="entry name" value="PAS"/>
    <property type="match status" value="1"/>
</dbReference>
<dbReference type="AlphaFoldDB" id="A0A242WDR3"/>
<dbReference type="Proteomes" id="UP000195152">
    <property type="component" value="Unassembled WGS sequence"/>
</dbReference>
<dbReference type="Pfam" id="PF13426">
    <property type="entry name" value="PAS_9"/>
    <property type="match status" value="1"/>
</dbReference>
<gene>
    <name evidence="5" type="ORF">BK699_03350</name>
</gene>
<accession>A0A242WDR3</accession>
<dbReference type="InterPro" id="IPR035965">
    <property type="entry name" value="PAS-like_dom_sf"/>
</dbReference>
<feature type="domain" description="Methyl-accepting transducer" evidence="3">
    <location>
        <begin position="160"/>
        <end position="272"/>
    </location>
</feature>
<sequence>MNISSSGSTQVLDQTMILVGLESNLAMIEFNLDTEVIWVNDHFAQALGYTISEMKNMVHKQFCPHNFVNSSEYNQLWENLKKGIKFQKKIQRVGKKGNLTWFEATYIPIKNEQGVVDAVLKIATDITNRENQTREVVSHLKNLSIDLGSKVDVNSKENMKALQSLKEQINLVSEIAQMIKDISSQTNILSLNAAIEAARVGEHGRGFAVVAEEVRRLASNVDGAIKKINLNVESITNGVTIVRNVTEKLQREVINNQTEISNTMEEFENIVG</sequence>
<dbReference type="Pfam" id="PF00015">
    <property type="entry name" value="MCPsignal"/>
    <property type="match status" value="1"/>
</dbReference>
<dbReference type="SMART" id="SM00283">
    <property type="entry name" value="MA"/>
    <property type="match status" value="1"/>
</dbReference>
<comment type="caution">
    <text evidence="5">The sequence shown here is derived from an EMBL/GenBank/DDBJ whole genome shotgun (WGS) entry which is preliminary data.</text>
</comment>
<dbReference type="InterPro" id="IPR004089">
    <property type="entry name" value="MCPsignal_dom"/>
</dbReference>
<protein>
    <submittedName>
        <fullName evidence="5">Chemotaxis protein</fullName>
    </submittedName>
</protein>
<dbReference type="PROSITE" id="PS50113">
    <property type="entry name" value="PAC"/>
    <property type="match status" value="1"/>
</dbReference>
<reference evidence="5 6" key="1">
    <citation type="submission" date="2016-10" db="EMBL/GenBank/DDBJ databases">
        <title>Comparative genomics of Bacillus thuringiensis reveals a path to pathogens against multiple invertebrate hosts.</title>
        <authorList>
            <person name="Zheng J."/>
            <person name="Gao Q."/>
            <person name="Liu H."/>
            <person name="Peng D."/>
            <person name="Ruan L."/>
            <person name="Sun M."/>
        </authorList>
    </citation>
    <scope>NUCLEOTIDE SEQUENCE [LARGE SCALE GENOMIC DNA]</scope>
    <source>
        <strain evidence="5">BGSC 4AC1</strain>
    </source>
</reference>
<dbReference type="InterPro" id="IPR000700">
    <property type="entry name" value="PAS-assoc_C"/>
</dbReference>
<dbReference type="GO" id="GO:0016020">
    <property type="term" value="C:membrane"/>
    <property type="evidence" value="ECO:0007669"/>
    <property type="project" value="InterPro"/>
</dbReference>
<proteinExistence type="predicted"/>
<dbReference type="GO" id="GO:0007165">
    <property type="term" value="P:signal transduction"/>
    <property type="evidence" value="ECO:0007669"/>
    <property type="project" value="UniProtKB-KW"/>
</dbReference>
<dbReference type="EMBL" id="NFCF01000037">
    <property type="protein sequence ID" value="OTW54389.1"/>
    <property type="molecule type" value="Genomic_DNA"/>
</dbReference>
<evidence type="ECO:0000313" key="5">
    <source>
        <dbReference type="EMBL" id="OTW54389.1"/>
    </source>
</evidence>
<keyword evidence="1 2" id="KW-0807">Transducer</keyword>
<evidence type="ECO:0000256" key="1">
    <source>
        <dbReference type="ARBA" id="ARBA00023224"/>
    </source>
</evidence>
<organism evidence="5 6">
    <name type="scientific">Bacillus thuringiensis serovar mexicanensis</name>
    <dbReference type="NCBI Taxonomy" id="180868"/>
    <lineage>
        <taxon>Bacteria</taxon>
        <taxon>Bacillati</taxon>
        <taxon>Bacillota</taxon>
        <taxon>Bacilli</taxon>
        <taxon>Bacillales</taxon>
        <taxon>Bacillaceae</taxon>
        <taxon>Bacillus</taxon>
        <taxon>Bacillus cereus group</taxon>
    </lineage>
</organism>
<dbReference type="Gene3D" id="6.10.250.3200">
    <property type="match status" value="1"/>
</dbReference>
<feature type="domain" description="PAC" evidence="4">
    <location>
        <begin position="84"/>
        <end position="138"/>
    </location>
</feature>
<dbReference type="PROSITE" id="PS50111">
    <property type="entry name" value="CHEMOTAXIS_TRANSDUC_2"/>
    <property type="match status" value="1"/>
</dbReference>
<dbReference type="Gene3D" id="3.30.450.20">
    <property type="entry name" value="PAS domain"/>
    <property type="match status" value="1"/>
</dbReference>
<evidence type="ECO:0000313" key="6">
    <source>
        <dbReference type="Proteomes" id="UP000195152"/>
    </source>
</evidence>
<dbReference type="InterPro" id="IPR000014">
    <property type="entry name" value="PAS"/>
</dbReference>
<dbReference type="SUPFAM" id="SSF58104">
    <property type="entry name" value="Methyl-accepting chemotaxis protein (MCP) signaling domain"/>
    <property type="match status" value="1"/>
</dbReference>
<name>A0A242WDR3_BACTU</name>